<dbReference type="InterPro" id="IPR001789">
    <property type="entry name" value="Sig_transdc_resp-reg_receiver"/>
</dbReference>
<reference evidence="4" key="2">
    <citation type="submission" date="2023-01" db="EMBL/GenBank/DDBJ databases">
        <authorList>
            <person name="Sun Q."/>
            <person name="Evtushenko L."/>
        </authorList>
    </citation>
    <scope>NUCLEOTIDE SEQUENCE</scope>
    <source>
        <strain evidence="4">VKM B-2748</strain>
    </source>
</reference>
<dbReference type="Pfam" id="PF00072">
    <property type="entry name" value="Response_reg"/>
    <property type="match status" value="1"/>
</dbReference>
<feature type="domain" description="Response regulatory" evidence="3">
    <location>
        <begin position="10"/>
        <end position="120"/>
    </location>
</feature>
<evidence type="ECO:0000256" key="1">
    <source>
        <dbReference type="ARBA" id="ARBA00022553"/>
    </source>
</evidence>
<dbReference type="PANTHER" id="PTHR44591:SF24">
    <property type="entry name" value="PROTEIN-GLUTAMATE METHYLESTERASE_PROTEIN-GLUTAMINE GLUTAMINASE 1"/>
    <property type="match status" value="1"/>
</dbReference>
<keyword evidence="5" id="KW-1185">Reference proteome</keyword>
<name>A0A9W6JQ43_9HYPH</name>
<dbReference type="RefSeq" id="WP_271202198.1">
    <property type="nucleotide sequence ID" value="NZ_BSFL01000005.1"/>
</dbReference>
<evidence type="ECO:0000256" key="2">
    <source>
        <dbReference type="PROSITE-ProRule" id="PRU00169"/>
    </source>
</evidence>
<dbReference type="SUPFAM" id="SSF52172">
    <property type="entry name" value="CheY-like"/>
    <property type="match status" value="1"/>
</dbReference>
<gene>
    <name evidence="4" type="ORF">GCM10008174_34610</name>
</gene>
<evidence type="ECO:0000259" key="3">
    <source>
        <dbReference type="PROSITE" id="PS50110"/>
    </source>
</evidence>
<proteinExistence type="predicted"/>
<accession>A0A9W6JQ43</accession>
<dbReference type="PROSITE" id="PS50110">
    <property type="entry name" value="RESPONSE_REGULATORY"/>
    <property type="match status" value="1"/>
</dbReference>
<evidence type="ECO:0000313" key="4">
    <source>
        <dbReference type="EMBL" id="GLK81720.1"/>
    </source>
</evidence>
<dbReference type="GO" id="GO:0000160">
    <property type="term" value="P:phosphorelay signal transduction system"/>
    <property type="evidence" value="ECO:0007669"/>
    <property type="project" value="InterPro"/>
</dbReference>
<feature type="modified residue" description="4-aspartylphosphate" evidence="2">
    <location>
        <position position="60"/>
    </location>
</feature>
<sequence>MTDRPLSGLRILVVEDEAMISMMIEDMLIDHGVTVVGPAGSVAQALAMLDEEEVDGALLDVNLGGEKSFPIADVLTEKGVRIVFTTGYGESGVGARYPNARTLQKPFRTADLESALAHFPGPRGSGGAPEG</sequence>
<dbReference type="Proteomes" id="UP001143309">
    <property type="component" value="Unassembled WGS sequence"/>
</dbReference>
<organism evidence="4 5">
    <name type="scientific">Methylopila turkensis</name>
    <dbReference type="NCBI Taxonomy" id="1437816"/>
    <lineage>
        <taxon>Bacteria</taxon>
        <taxon>Pseudomonadati</taxon>
        <taxon>Pseudomonadota</taxon>
        <taxon>Alphaproteobacteria</taxon>
        <taxon>Hyphomicrobiales</taxon>
        <taxon>Methylopilaceae</taxon>
        <taxon>Methylopila</taxon>
    </lineage>
</organism>
<evidence type="ECO:0000313" key="5">
    <source>
        <dbReference type="Proteomes" id="UP001143309"/>
    </source>
</evidence>
<dbReference type="AlphaFoldDB" id="A0A9W6JQ43"/>
<dbReference type="SMART" id="SM00448">
    <property type="entry name" value="REC"/>
    <property type="match status" value="1"/>
</dbReference>
<dbReference type="InterPro" id="IPR050595">
    <property type="entry name" value="Bact_response_regulator"/>
</dbReference>
<dbReference type="EMBL" id="BSFL01000005">
    <property type="protein sequence ID" value="GLK81720.1"/>
    <property type="molecule type" value="Genomic_DNA"/>
</dbReference>
<dbReference type="InterPro" id="IPR011006">
    <property type="entry name" value="CheY-like_superfamily"/>
</dbReference>
<reference evidence="4" key="1">
    <citation type="journal article" date="2014" name="Int. J. Syst. Evol. Microbiol.">
        <title>Complete genome sequence of Corynebacterium casei LMG S-19264T (=DSM 44701T), isolated from a smear-ripened cheese.</title>
        <authorList>
            <consortium name="US DOE Joint Genome Institute (JGI-PGF)"/>
            <person name="Walter F."/>
            <person name="Albersmeier A."/>
            <person name="Kalinowski J."/>
            <person name="Ruckert C."/>
        </authorList>
    </citation>
    <scope>NUCLEOTIDE SEQUENCE</scope>
    <source>
        <strain evidence="4">VKM B-2748</strain>
    </source>
</reference>
<dbReference type="PANTHER" id="PTHR44591">
    <property type="entry name" value="STRESS RESPONSE REGULATOR PROTEIN 1"/>
    <property type="match status" value="1"/>
</dbReference>
<protein>
    <submittedName>
        <fullName evidence="4">Response regulator</fullName>
    </submittedName>
</protein>
<dbReference type="Gene3D" id="3.40.50.2300">
    <property type="match status" value="1"/>
</dbReference>
<comment type="caution">
    <text evidence="4">The sequence shown here is derived from an EMBL/GenBank/DDBJ whole genome shotgun (WGS) entry which is preliminary data.</text>
</comment>
<keyword evidence="1 2" id="KW-0597">Phosphoprotein</keyword>